<dbReference type="HOGENOM" id="CLU_083287_35_2_5"/>
<dbReference type="InterPro" id="IPR036388">
    <property type="entry name" value="WH-like_DNA-bd_sf"/>
</dbReference>
<dbReference type="RefSeq" id="WP_011995125.1">
    <property type="nucleotide sequence ID" value="NC_009719.1"/>
</dbReference>
<reference evidence="2 3" key="1">
    <citation type="journal article" date="2011" name="Stand. Genomic Sci.">
        <title>Complete genome sequence of Parvibaculum lavamentivorans type strain (DS-1(T)).</title>
        <authorList>
            <person name="Schleheck D."/>
            <person name="Weiss M."/>
            <person name="Pitluck S."/>
            <person name="Bruce D."/>
            <person name="Land M.L."/>
            <person name="Han S."/>
            <person name="Saunders E."/>
            <person name="Tapia R."/>
            <person name="Detter C."/>
            <person name="Brettin T."/>
            <person name="Han J."/>
            <person name="Woyke T."/>
            <person name="Goodwin L."/>
            <person name="Pennacchio L."/>
            <person name="Nolan M."/>
            <person name="Cook A.M."/>
            <person name="Kjelleberg S."/>
            <person name="Thomas T."/>
        </authorList>
    </citation>
    <scope>NUCLEOTIDE SEQUENCE [LARGE SCALE GENOMIC DNA]</scope>
    <source>
        <strain evidence="3">DS-1 / DSM 13023 / NCIMB 13966</strain>
    </source>
</reference>
<evidence type="ECO:0000313" key="3">
    <source>
        <dbReference type="Proteomes" id="UP000006377"/>
    </source>
</evidence>
<dbReference type="SMART" id="SM00347">
    <property type="entry name" value="HTH_MARR"/>
    <property type="match status" value="1"/>
</dbReference>
<dbReference type="InterPro" id="IPR039422">
    <property type="entry name" value="MarR/SlyA-like"/>
</dbReference>
<sequence>MTETAALEAEVRENCAALRARMAARKLTRAYDKALKPSGLKITQFTLLIAIAEGSAKSMTALADHLALERSSLVRNVKLLEDDGLIEAAPTGEGRSLGLVLTKAGRKKLTQALPLWRKAQDDVETALGANWTGVKKSLQQLIAKT</sequence>
<keyword evidence="3" id="KW-1185">Reference proteome</keyword>
<organism evidence="2 3">
    <name type="scientific">Parvibaculum lavamentivorans (strain DS-1 / DSM 13023 / NCIMB 13966)</name>
    <dbReference type="NCBI Taxonomy" id="402881"/>
    <lineage>
        <taxon>Bacteria</taxon>
        <taxon>Pseudomonadati</taxon>
        <taxon>Pseudomonadota</taxon>
        <taxon>Alphaproteobacteria</taxon>
        <taxon>Hyphomicrobiales</taxon>
        <taxon>Parvibaculaceae</taxon>
        <taxon>Parvibaculum</taxon>
    </lineage>
</organism>
<dbReference type="InterPro" id="IPR036390">
    <property type="entry name" value="WH_DNA-bd_sf"/>
</dbReference>
<dbReference type="KEGG" id="pla:Plav_0211"/>
<dbReference type="eggNOG" id="COG1846">
    <property type="taxonomic scope" value="Bacteria"/>
</dbReference>
<dbReference type="InterPro" id="IPR000835">
    <property type="entry name" value="HTH_MarR-typ"/>
</dbReference>
<dbReference type="PROSITE" id="PS50995">
    <property type="entry name" value="HTH_MARR_2"/>
    <property type="match status" value="1"/>
</dbReference>
<dbReference type="SUPFAM" id="SSF46785">
    <property type="entry name" value="Winged helix' DNA-binding domain"/>
    <property type="match status" value="1"/>
</dbReference>
<name>A7HPK1_PARL1</name>
<proteinExistence type="predicted"/>
<dbReference type="Pfam" id="PF12802">
    <property type="entry name" value="MarR_2"/>
    <property type="match status" value="1"/>
</dbReference>
<dbReference type="GO" id="GO:0006950">
    <property type="term" value="P:response to stress"/>
    <property type="evidence" value="ECO:0007669"/>
    <property type="project" value="TreeGrafter"/>
</dbReference>
<evidence type="ECO:0000259" key="1">
    <source>
        <dbReference type="PROSITE" id="PS50995"/>
    </source>
</evidence>
<dbReference type="PANTHER" id="PTHR33164:SF105">
    <property type="entry name" value="TRANSCRIPTIONAL REPRESSOR PROTEIN-RELATED"/>
    <property type="match status" value="1"/>
</dbReference>
<feature type="domain" description="HTH marR-type" evidence="1">
    <location>
        <begin position="13"/>
        <end position="145"/>
    </location>
</feature>
<gene>
    <name evidence="2" type="ordered locus">Plav_0211</name>
</gene>
<accession>A7HPK1</accession>
<dbReference type="PANTHER" id="PTHR33164">
    <property type="entry name" value="TRANSCRIPTIONAL REGULATOR, MARR FAMILY"/>
    <property type="match status" value="1"/>
</dbReference>
<dbReference type="Gene3D" id="1.10.10.10">
    <property type="entry name" value="Winged helix-like DNA-binding domain superfamily/Winged helix DNA-binding domain"/>
    <property type="match status" value="1"/>
</dbReference>
<dbReference type="AlphaFoldDB" id="A7HPK1"/>
<dbReference type="EMBL" id="CP000774">
    <property type="protein sequence ID" value="ABS61834.1"/>
    <property type="molecule type" value="Genomic_DNA"/>
</dbReference>
<protein>
    <submittedName>
        <fullName evidence="2">Transcriptional regulator, MarR family</fullName>
    </submittedName>
</protein>
<dbReference type="Proteomes" id="UP000006377">
    <property type="component" value="Chromosome"/>
</dbReference>
<dbReference type="GO" id="GO:0003700">
    <property type="term" value="F:DNA-binding transcription factor activity"/>
    <property type="evidence" value="ECO:0007669"/>
    <property type="project" value="InterPro"/>
</dbReference>
<dbReference type="STRING" id="402881.Plav_0211"/>
<evidence type="ECO:0000313" key="2">
    <source>
        <dbReference type="EMBL" id="ABS61834.1"/>
    </source>
</evidence>